<proteinExistence type="predicted"/>
<dbReference type="Proteomes" id="UP001470230">
    <property type="component" value="Unassembled WGS sequence"/>
</dbReference>
<keyword evidence="3" id="KW-1185">Reference proteome</keyword>
<evidence type="ECO:0000313" key="1">
    <source>
        <dbReference type="EMBL" id="KAK8834776.1"/>
    </source>
</evidence>
<evidence type="ECO:0000313" key="3">
    <source>
        <dbReference type="Proteomes" id="UP001470230"/>
    </source>
</evidence>
<sequence length="245" mass="28699">MLNTIIGISFALQKFDFVHIGHISTHPLENYFGMFRLACKNDHSALNILRAIGKSVIIKKKLDELNLSDAIRTRISISGAKAEYSCIGGKLLDIYNLTPFELFKILWRKTIWPDTDVNSFVEWFMSYKTEKWSERISSSSSISGANIVARYYLQKIDKSNRTQKESKHINIYKVVRNFERPALISDDIYAANEIDSPRDFFIQIYGLVNEKREIINNQFEDLYDVMNYYNRCKKEGMQFLEKWCK</sequence>
<organism evidence="1 3">
    <name type="scientific">Tritrichomonas musculus</name>
    <dbReference type="NCBI Taxonomy" id="1915356"/>
    <lineage>
        <taxon>Eukaryota</taxon>
        <taxon>Metamonada</taxon>
        <taxon>Parabasalia</taxon>
        <taxon>Tritrichomonadida</taxon>
        <taxon>Tritrichomonadidae</taxon>
        <taxon>Tritrichomonas</taxon>
    </lineage>
</organism>
<dbReference type="EMBL" id="JAPFFF010000313">
    <property type="protein sequence ID" value="KAK8834776.1"/>
    <property type="molecule type" value="Genomic_DNA"/>
</dbReference>
<comment type="caution">
    <text evidence="1">The sequence shown here is derived from an EMBL/GenBank/DDBJ whole genome shotgun (WGS) entry which is preliminary data.</text>
</comment>
<reference evidence="1 3" key="1">
    <citation type="submission" date="2024-04" db="EMBL/GenBank/DDBJ databases">
        <title>Tritrichomonas musculus Genome.</title>
        <authorList>
            <person name="Alves-Ferreira E."/>
            <person name="Grigg M."/>
            <person name="Lorenzi H."/>
            <person name="Galac M."/>
        </authorList>
    </citation>
    <scope>NUCLEOTIDE SEQUENCE [LARGE SCALE GENOMIC DNA]</scope>
    <source>
        <strain evidence="1 3">EAF2021</strain>
    </source>
</reference>
<dbReference type="EMBL" id="JAPFFF010000073">
    <property type="protein sequence ID" value="KAK8835877.1"/>
    <property type="molecule type" value="Genomic_DNA"/>
</dbReference>
<name>A0ABR2GLP4_9EUKA</name>
<accession>A0ABR2GLP4</accession>
<evidence type="ECO:0000313" key="2">
    <source>
        <dbReference type="EMBL" id="KAK8835877.1"/>
    </source>
</evidence>
<protein>
    <submittedName>
        <fullName evidence="1">Uncharacterized protein</fullName>
    </submittedName>
</protein>
<gene>
    <name evidence="1" type="ORF">M9Y10_025015</name>
    <name evidence="2" type="ORF">M9Y10_040435</name>
</gene>